<evidence type="ECO:0000313" key="3">
    <source>
        <dbReference type="Proteomes" id="UP000295578"/>
    </source>
</evidence>
<dbReference type="AlphaFoldDB" id="A0A4R5BXK3"/>
<dbReference type="OrthoDB" id="8481709at2"/>
<dbReference type="PROSITE" id="PS50164">
    <property type="entry name" value="GIY_YIG"/>
    <property type="match status" value="1"/>
</dbReference>
<accession>A0A4R5BXK3</accession>
<dbReference type="InterPro" id="IPR035901">
    <property type="entry name" value="GIY-YIG_endonuc_sf"/>
</dbReference>
<dbReference type="InterPro" id="IPR000305">
    <property type="entry name" value="GIY-YIG_endonuc"/>
</dbReference>
<proteinExistence type="predicted"/>
<dbReference type="SUPFAM" id="SSF82771">
    <property type="entry name" value="GIY-YIG endonuclease"/>
    <property type="match status" value="1"/>
</dbReference>
<dbReference type="Gene3D" id="3.40.1440.10">
    <property type="entry name" value="GIY-YIG endonuclease"/>
    <property type="match status" value="1"/>
</dbReference>
<evidence type="ECO:0000259" key="1">
    <source>
        <dbReference type="PROSITE" id="PS50164"/>
    </source>
</evidence>
<name>A0A4R5BXK3_9ACTN</name>
<dbReference type="CDD" id="cd00719">
    <property type="entry name" value="GIY-YIG_SF"/>
    <property type="match status" value="1"/>
</dbReference>
<protein>
    <recommendedName>
        <fullName evidence="1">GIY-YIG domain-containing protein</fullName>
    </recommendedName>
</protein>
<organism evidence="2 3">
    <name type="scientific">Actinomadura darangshiensis</name>
    <dbReference type="NCBI Taxonomy" id="705336"/>
    <lineage>
        <taxon>Bacteria</taxon>
        <taxon>Bacillati</taxon>
        <taxon>Actinomycetota</taxon>
        <taxon>Actinomycetes</taxon>
        <taxon>Streptosporangiales</taxon>
        <taxon>Thermomonosporaceae</taxon>
        <taxon>Actinomadura</taxon>
    </lineage>
</organism>
<feature type="domain" description="GIY-YIG" evidence="1">
    <location>
        <begin position="31"/>
        <end position="109"/>
    </location>
</feature>
<reference evidence="2 3" key="1">
    <citation type="submission" date="2019-03" db="EMBL/GenBank/DDBJ databases">
        <title>Draft genome sequences of novel Actinobacteria.</title>
        <authorList>
            <person name="Sahin N."/>
            <person name="Ay H."/>
            <person name="Saygin H."/>
        </authorList>
    </citation>
    <scope>NUCLEOTIDE SEQUENCE [LARGE SCALE GENOMIC DNA]</scope>
    <source>
        <strain evidence="2 3">DSM 45941</strain>
    </source>
</reference>
<dbReference type="Proteomes" id="UP000295578">
    <property type="component" value="Unassembled WGS sequence"/>
</dbReference>
<dbReference type="Pfam" id="PF01541">
    <property type="entry name" value="GIY-YIG"/>
    <property type="match status" value="1"/>
</dbReference>
<dbReference type="SMART" id="SM00465">
    <property type="entry name" value="GIYc"/>
    <property type="match status" value="1"/>
</dbReference>
<keyword evidence="3" id="KW-1185">Reference proteome</keyword>
<comment type="caution">
    <text evidence="2">The sequence shown here is derived from an EMBL/GenBank/DDBJ whole genome shotgun (WGS) entry which is preliminary data.</text>
</comment>
<dbReference type="EMBL" id="SMKY01000014">
    <property type="protein sequence ID" value="TDD89094.1"/>
    <property type="molecule type" value="Genomic_DNA"/>
</dbReference>
<gene>
    <name evidence="2" type="ORF">E1293_05390</name>
</gene>
<evidence type="ECO:0000313" key="2">
    <source>
        <dbReference type="EMBL" id="TDD89094.1"/>
    </source>
</evidence>
<sequence length="118" mass="14001">MVDREVRLRVGPLKLDGQVPFRPSYSFDLPQRGGVYLIYDLRGCLYIGRTDDLYDRFDTHHDYSHNPQLRYALRHPVGVIDFAWILVEGIEQMDLERRLIRDLEPLCNDIRYTTCKET</sequence>